<comment type="caution">
    <text evidence="1">The sequence shown here is derived from an EMBL/GenBank/DDBJ whole genome shotgun (WGS) entry which is preliminary data.</text>
</comment>
<accession>A0AA37MC36</accession>
<evidence type="ECO:0000313" key="1">
    <source>
        <dbReference type="EMBL" id="GJD79171.1"/>
    </source>
</evidence>
<dbReference type="InterPro" id="IPR010982">
    <property type="entry name" value="Lambda_DNA-bd_dom_sf"/>
</dbReference>
<proteinExistence type="predicted"/>
<reference evidence="1" key="2">
    <citation type="submission" date="2021-08" db="EMBL/GenBank/DDBJ databases">
        <authorList>
            <person name="Tani A."/>
            <person name="Ola A."/>
            <person name="Ogura Y."/>
            <person name="Katsura K."/>
            <person name="Hayashi T."/>
        </authorList>
    </citation>
    <scope>NUCLEOTIDE SEQUENCE</scope>
    <source>
        <strain evidence="1">NBRC 103626</strain>
    </source>
</reference>
<dbReference type="Gene3D" id="1.10.260.40">
    <property type="entry name" value="lambda repressor-like DNA-binding domains"/>
    <property type="match status" value="1"/>
</dbReference>
<name>A0AA37MC36_9HYPH</name>
<sequence length="84" mass="8517">MADGLSEEAPARPVEDGGAVDALAQLEEVIHAAGSAAAWAAAAGISPAYVSDVRLGRRAPGAAVLRALRLQRVVSYVPVGEARP</sequence>
<dbReference type="GO" id="GO:0003677">
    <property type="term" value="F:DNA binding"/>
    <property type="evidence" value="ECO:0007669"/>
    <property type="project" value="InterPro"/>
</dbReference>
<evidence type="ECO:0000313" key="2">
    <source>
        <dbReference type="Proteomes" id="UP001055108"/>
    </source>
</evidence>
<dbReference type="AlphaFoldDB" id="A0AA37MC36"/>
<organism evidence="1 2">
    <name type="scientific">Methylobacterium gregans</name>
    <dbReference type="NCBI Taxonomy" id="374424"/>
    <lineage>
        <taxon>Bacteria</taxon>
        <taxon>Pseudomonadati</taxon>
        <taxon>Pseudomonadota</taxon>
        <taxon>Alphaproteobacteria</taxon>
        <taxon>Hyphomicrobiales</taxon>
        <taxon>Methylobacteriaceae</taxon>
        <taxon>Methylobacterium</taxon>
    </lineage>
</organism>
<gene>
    <name evidence="1" type="ORF">NBEOAGPD_2392</name>
</gene>
<dbReference type="Proteomes" id="UP001055108">
    <property type="component" value="Unassembled WGS sequence"/>
</dbReference>
<reference evidence="1" key="1">
    <citation type="journal article" date="2016" name="Front. Microbiol.">
        <title>Genome Sequence of the Piezophilic, Mesophilic Sulfate-Reducing Bacterium Desulfovibrio indicus J2T.</title>
        <authorList>
            <person name="Cao J."/>
            <person name="Maignien L."/>
            <person name="Shao Z."/>
            <person name="Alain K."/>
            <person name="Jebbar M."/>
        </authorList>
    </citation>
    <scope>NUCLEOTIDE SEQUENCE</scope>
    <source>
        <strain evidence="1">NBRC 103626</strain>
    </source>
</reference>
<dbReference type="EMBL" id="BPQM01000054">
    <property type="protein sequence ID" value="GJD79171.1"/>
    <property type="molecule type" value="Genomic_DNA"/>
</dbReference>
<protein>
    <submittedName>
        <fullName evidence="1">Uncharacterized protein</fullName>
    </submittedName>
</protein>
<keyword evidence="2" id="KW-1185">Reference proteome</keyword>